<accession>A0A450WI55</accession>
<protein>
    <submittedName>
        <fullName evidence="1">Uncharacterized protein</fullName>
    </submittedName>
</protein>
<evidence type="ECO:0000313" key="1">
    <source>
        <dbReference type="EMBL" id="VFK16698.1"/>
    </source>
</evidence>
<name>A0A450WI55_9GAMM</name>
<dbReference type="EMBL" id="CAADFK010000100">
    <property type="protein sequence ID" value="VFK16698.1"/>
    <property type="molecule type" value="Genomic_DNA"/>
</dbReference>
<dbReference type="SUPFAM" id="SSF160945">
    <property type="entry name" value="PH0156-like"/>
    <property type="match status" value="1"/>
</dbReference>
<dbReference type="Pfam" id="PF11536">
    <property type="entry name" value="DUF3226"/>
    <property type="match status" value="1"/>
</dbReference>
<organism evidence="1">
    <name type="scientific">Candidatus Kentrum sp. LPFa</name>
    <dbReference type="NCBI Taxonomy" id="2126335"/>
    <lineage>
        <taxon>Bacteria</taxon>
        <taxon>Pseudomonadati</taxon>
        <taxon>Pseudomonadota</taxon>
        <taxon>Gammaproteobacteria</taxon>
        <taxon>Candidatus Kentrum</taxon>
    </lineage>
</organism>
<gene>
    <name evidence="1" type="ORF">BECKLPF1236B_GA0070989_11008</name>
</gene>
<dbReference type="AlphaFoldDB" id="A0A450WI55"/>
<dbReference type="InterPro" id="IPR024508">
    <property type="entry name" value="DUF3226"/>
</dbReference>
<reference evidence="1" key="1">
    <citation type="submission" date="2019-02" db="EMBL/GenBank/DDBJ databases">
        <authorList>
            <person name="Gruber-Vodicka R. H."/>
            <person name="Seah K. B. B."/>
        </authorList>
    </citation>
    <scope>NUCLEOTIDE SEQUENCE</scope>
    <source>
        <strain evidence="1">BECK_S313</strain>
    </source>
</reference>
<sequence>MKTKLKIESHRLLLVEGKDECSFFEVLLKQLGIEDVQLVDIGGKDKFKRKFPPLYNTREFQDVHSLGIVRDAEDKAADAAFSSICSILEKYPLPMPNAPSTVIGGKNQQRKDIRIGVFIMPNNADQGMLEDLCLKSARTEPVFACVEQYMDCLSALPENDQPRNPSKAKVQAYLATRKEIANSLGVGARKGYWDFEHHCFGDIKGFLRALFADIENGRGGA</sequence>
<proteinExistence type="predicted"/>